<feature type="signal peptide" evidence="2">
    <location>
        <begin position="1"/>
        <end position="24"/>
    </location>
</feature>
<organism evidence="3 4">
    <name type="scientific">Hyphomicrobium facile</name>
    <dbReference type="NCBI Taxonomy" id="51670"/>
    <lineage>
        <taxon>Bacteria</taxon>
        <taxon>Pseudomonadati</taxon>
        <taxon>Pseudomonadota</taxon>
        <taxon>Alphaproteobacteria</taxon>
        <taxon>Hyphomicrobiales</taxon>
        <taxon>Hyphomicrobiaceae</taxon>
        <taxon>Hyphomicrobium</taxon>
    </lineage>
</organism>
<name>A0A1I7NJF0_9HYPH</name>
<dbReference type="AlphaFoldDB" id="A0A1I7NJF0"/>
<keyword evidence="4" id="KW-1185">Reference proteome</keyword>
<sequence length="108" mass="11089">MRFDRGIAAAVFLSMLLSAAGAQAFETTSIGGTNADGSARYQDPDEASALLSQFGSGSTQSSTDPSSNWRGSLGAGVGSGSAFNFSSSQNSSNEPSTPFNTPLLRERN</sequence>
<evidence type="ECO:0000256" key="1">
    <source>
        <dbReference type="SAM" id="MobiDB-lite"/>
    </source>
</evidence>
<proteinExistence type="predicted"/>
<reference evidence="4" key="1">
    <citation type="submission" date="2016-10" db="EMBL/GenBank/DDBJ databases">
        <authorList>
            <person name="Varghese N."/>
            <person name="Submissions S."/>
        </authorList>
    </citation>
    <scope>NUCLEOTIDE SEQUENCE [LARGE SCALE GENOMIC DNA]</scope>
    <source>
        <strain evidence="4">DSM 1565</strain>
    </source>
</reference>
<feature type="compositionally biased region" description="Low complexity" evidence="1">
    <location>
        <begin position="80"/>
        <end position="93"/>
    </location>
</feature>
<feature type="chain" id="PRO_5011705828" evidence="2">
    <location>
        <begin position="25"/>
        <end position="108"/>
    </location>
</feature>
<feature type="compositionally biased region" description="Low complexity" evidence="1">
    <location>
        <begin position="53"/>
        <end position="67"/>
    </location>
</feature>
<accession>A0A1I7NJF0</accession>
<evidence type="ECO:0000313" key="3">
    <source>
        <dbReference type="EMBL" id="SFV34788.1"/>
    </source>
</evidence>
<protein>
    <submittedName>
        <fullName evidence="3">Uncharacterized protein</fullName>
    </submittedName>
</protein>
<evidence type="ECO:0000256" key="2">
    <source>
        <dbReference type="SAM" id="SignalP"/>
    </source>
</evidence>
<feature type="region of interest" description="Disordered" evidence="1">
    <location>
        <begin position="53"/>
        <end position="108"/>
    </location>
</feature>
<dbReference type="EMBL" id="FPCH01000002">
    <property type="protein sequence ID" value="SFV34788.1"/>
    <property type="molecule type" value="Genomic_DNA"/>
</dbReference>
<evidence type="ECO:0000313" key="4">
    <source>
        <dbReference type="Proteomes" id="UP000199423"/>
    </source>
</evidence>
<dbReference type="OrthoDB" id="7933212at2"/>
<keyword evidence="2" id="KW-0732">Signal</keyword>
<dbReference type="RefSeq" id="WP_143117815.1">
    <property type="nucleotide sequence ID" value="NZ_FPCH01000002.1"/>
</dbReference>
<gene>
    <name evidence="3" type="ORF">SAMN04488557_2423</name>
</gene>
<dbReference type="Proteomes" id="UP000199423">
    <property type="component" value="Unassembled WGS sequence"/>
</dbReference>